<dbReference type="PANTHER" id="PTHR10429:SF0">
    <property type="entry name" value="DNA-3-METHYLADENINE GLYCOSYLASE"/>
    <property type="match status" value="1"/>
</dbReference>
<reference evidence="6 7" key="1">
    <citation type="submission" date="2017-04" db="EMBL/GenBank/DDBJ databases">
        <title>Draft Aigarchaeota genome from a New Zealand hot spring.</title>
        <authorList>
            <person name="Reysenbach A.-L."/>
            <person name="Donaho J.A."/>
            <person name="Gerhart J."/>
            <person name="Kelley J.F."/>
            <person name="Kouba K."/>
            <person name="Podar M."/>
            <person name="Stott M."/>
        </authorList>
    </citation>
    <scope>NUCLEOTIDE SEQUENCE [LARGE SCALE GENOMIC DNA]</scope>
    <source>
        <strain evidence="6">NZ13_MG1</strain>
    </source>
</reference>
<comment type="similarity">
    <text evidence="1 5">Belongs to the DNA glycosylase MPG family.</text>
</comment>
<evidence type="ECO:0000313" key="7">
    <source>
        <dbReference type="Proteomes" id="UP000244066"/>
    </source>
</evidence>
<dbReference type="GO" id="GO:0003905">
    <property type="term" value="F:alkylbase DNA N-glycosylase activity"/>
    <property type="evidence" value="ECO:0007669"/>
    <property type="project" value="InterPro"/>
</dbReference>
<protein>
    <recommendedName>
        <fullName evidence="5">Putative 3-methyladenine DNA glycosylase</fullName>
        <ecNumber evidence="5">3.2.2.-</ecNumber>
    </recommendedName>
</protein>
<dbReference type="HAMAP" id="MF_00527">
    <property type="entry name" value="3MGH"/>
    <property type="match status" value="1"/>
</dbReference>
<comment type="caution">
    <text evidence="6">The sequence shown here is derived from an EMBL/GenBank/DDBJ whole genome shotgun (WGS) entry which is preliminary data.</text>
</comment>
<dbReference type="InterPro" id="IPR003180">
    <property type="entry name" value="MPG"/>
</dbReference>
<dbReference type="AlphaFoldDB" id="A0A2R7Y3X6"/>
<dbReference type="InterPro" id="IPR036995">
    <property type="entry name" value="MPG_sf"/>
</dbReference>
<dbReference type="PANTHER" id="PTHR10429">
    <property type="entry name" value="DNA-3-METHYLADENINE GLYCOSYLASE"/>
    <property type="match status" value="1"/>
</dbReference>
<sequence length="201" mass="23058">MKILPREFYERDPAEVARELLGKVLVRRLDGVFLKGMIVETEAYYGLEDPASKAYRGIKKFNELMFRDVGKTFIYMVHGNWLLNIVAHPRGGVGAVLIRAIEPLEGIEVMMKNRNVRDIHSLTNGPGKLTKALAITKELNGVYVTERVSKIQIAETVSEKFEIQESYRIGVKKDLPVKLRFFIQGNRFVSRHKIQNKKLRS</sequence>
<keyword evidence="3 5" id="KW-0378">Hydrolase</keyword>
<dbReference type="EMBL" id="NDWU01000016">
    <property type="protein sequence ID" value="PUA31532.1"/>
    <property type="molecule type" value="Genomic_DNA"/>
</dbReference>
<dbReference type="GO" id="GO:0006284">
    <property type="term" value="P:base-excision repair"/>
    <property type="evidence" value="ECO:0007669"/>
    <property type="project" value="InterPro"/>
</dbReference>
<dbReference type="InterPro" id="IPR011034">
    <property type="entry name" value="Formyl_transferase-like_C_sf"/>
</dbReference>
<dbReference type="EC" id="3.2.2.-" evidence="5"/>
<evidence type="ECO:0000256" key="5">
    <source>
        <dbReference type="HAMAP-Rule" id="MF_00527"/>
    </source>
</evidence>
<proteinExistence type="inferred from homology"/>
<dbReference type="Pfam" id="PF02245">
    <property type="entry name" value="Pur_DNA_glyco"/>
    <property type="match status" value="1"/>
</dbReference>
<dbReference type="GO" id="GO:0003677">
    <property type="term" value="F:DNA binding"/>
    <property type="evidence" value="ECO:0007669"/>
    <property type="project" value="InterPro"/>
</dbReference>
<keyword evidence="2 5" id="KW-0227">DNA damage</keyword>
<keyword evidence="4 5" id="KW-0234">DNA repair</keyword>
<dbReference type="Proteomes" id="UP000244066">
    <property type="component" value="Unassembled WGS sequence"/>
</dbReference>
<dbReference type="Gene3D" id="3.10.300.10">
    <property type="entry name" value="Methylpurine-DNA glycosylase (MPG)"/>
    <property type="match status" value="1"/>
</dbReference>
<name>A0A2R7Y3X6_9ARCH</name>
<evidence type="ECO:0000313" key="6">
    <source>
        <dbReference type="EMBL" id="PUA31532.1"/>
    </source>
</evidence>
<organism evidence="6 7">
    <name type="scientific">Candidatus Terraquivivens tikiterensis</name>
    <dbReference type="NCBI Taxonomy" id="1980982"/>
    <lineage>
        <taxon>Archaea</taxon>
        <taxon>Nitrososphaerota</taxon>
        <taxon>Candidatus Wolframiiraptoraceae</taxon>
        <taxon>Candidatus Terraquivivens</taxon>
    </lineage>
</organism>
<dbReference type="FunFam" id="3.10.300.10:FF:000001">
    <property type="entry name" value="Putative 3-methyladenine DNA glycosylase"/>
    <property type="match status" value="1"/>
</dbReference>
<evidence type="ECO:0000256" key="3">
    <source>
        <dbReference type="ARBA" id="ARBA00022801"/>
    </source>
</evidence>
<dbReference type="NCBIfam" id="TIGR00567">
    <property type="entry name" value="3mg"/>
    <property type="match status" value="1"/>
</dbReference>
<evidence type="ECO:0000256" key="4">
    <source>
        <dbReference type="ARBA" id="ARBA00023204"/>
    </source>
</evidence>
<dbReference type="SUPFAM" id="SSF50486">
    <property type="entry name" value="FMT C-terminal domain-like"/>
    <property type="match status" value="1"/>
</dbReference>
<evidence type="ECO:0000256" key="1">
    <source>
        <dbReference type="ARBA" id="ARBA00009232"/>
    </source>
</evidence>
<accession>A0A2R7Y3X6</accession>
<dbReference type="CDD" id="cd00540">
    <property type="entry name" value="AAG"/>
    <property type="match status" value="1"/>
</dbReference>
<gene>
    <name evidence="6" type="ORF">B9J98_05980</name>
</gene>
<evidence type="ECO:0000256" key="2">
    <source>
        <dbReference type="ARBA" id="ARBA00022763"/>
    </source>
</evidence>